<comment type="caution">
    <text evidence="4">The sequence shown here is derived from an EMBL/GenBank/DDBJ whole genome shotgun (WGS) entry which is preliminary data.</text>
</comment>
<dbReference type="SUPFAM" id="SSF116726">
    <property type="entry name" value="TrkA C-terminal domain-like"/>
    <property type="match status" value="1"/>
</dbReference>
<dbReference type="AlphaFoldDB" id="A0A7J3T977"/>
<feature type="transmembrane region" description="Helical" evidence="1">
    <location>
        <begin position="12"/>
        <end position="36"/>
    </location>
</feature>
<dbReference type="Gene3D" id="1.10.287.70">
    <property type="match status" value="1"/>
</dbReference>
<keyword evidence="1" id="KW-0472">Membrane</keyword>
<dbReference type="InterPro" id="IPR050721">
    <property type="entry name" value="Trk_Ktr_HKT_K-transport"/>
</dbReference>
<dbReference type="EMBL" id="DRTM01000057">
    <property type="protein sequence ID" value="HHE75640.1"/>
    <property type="molecule type" value="Genomic_DNA"/>
</dbReference>
<dbReference type="SUPFAM" id="SSF81324">
    <property type="entry name" value="Voltage-gated potassium channels"/>
    <property type="match status" value="1"/>
</dbReference>
<keyword evidence="4" id="KW-0406">Ion transport</keyword>
<dbReference type="Gene3D" id="3.40.50.720">
    <property type="entry name" value="NAD(P)-binding Rossmann-like Domain"/>
    <property type="match status" value="1"/>
</dbReference>
<dbReference type="Pfam" id="PF02080">
    <property type="entry name" value="TrkA_C"/>
    <property type="match status" value="1"/>
</dbReference>
<gene>
    <name evidence="4" type="ORF">ENL31_00755</name>
</gene>
<dbReference type="Pfam" id="PF02254">
    <property type="entry name" value="TrkA_N"/>
    <property type="match status" value="1"/>
</dbReference>
<keyword evidence="1" id="KW-0812">Transmembrane</keyword>
<organism evidence="4">
    <name type="scientific">Candidatus Aciduliprofundum boonei</name>
    <dbReference type="NCBI Taxonomy" id="379547"/>
    <lineage>
        <taxon>Archaea</taxon>
        <taxon>Methanobacteriati</taxon>
        <taxon>Thermoplasmatota</taxon>
        <taxon>DHVE2 group</taxon>
        <taxon>Candidatus Aciduliprofundum</taxon>
    </lineage>
</organism>
<sequence>MPSSLSLKNRLIIFFLMLLSTLLVGSLGYVVIKIYVEHESTSITNALFFSVATISTLGHYPKGIELTSNVGKWFTIFYLIFGMGTIFGGIQALVTPWIEMRIRNAIKERGVPIPRDAHVIICGWNDIAKLVEEQLKMMEIPYVIISRNPPEGAPAIEGEASDVSSLKKANVDRATALIALLNDRSNVVTVLTARKLNENLRIIALAREESIKDLLIQSGADVVISKEKLLGSILEQWVKGDQRYLLSGEMFENLKIKERIVDKNLQGKTLRDLKFREREGTVIGIYRSGNLLLNPSPDEHLERGDIIIFMESEENADSGLQ</sequence>
<accession>A0A7J3T977</accession>
<dbReference type="InterPro" id="IPR006037">
    <property type="entry name" value="RCK_C"/>
</dbReference>
<dbReference type="InterPro" id="IPR036721">
    <property type="entry name" value="RCK_C_sf"/>
</dbReference>
<dbReference type="InterPro" id="IPR036291">
    <property type="entry name" value="NAD(P)-bd_dom_sf"/>
</dbReference>
<dbReference type="SUPFAM" id="SSF51735">
    <property type="entry name" value="NAD(P)-binding Rossmann-fold domains"/>
    <property type="match status" value="1"/>
</dbReference>
<dbReference type="GO" id="GO:0006813">
    <property type="term" value="P:potassium ion transport"/>
    <property type="evidence" value="ECO:0007669"/>
    <property type="project" value="InterPro"/>
</dbReference>
<evidence type="ECO:0000259" key="2">
    <source>
        <dbReference type="PROSITE" id="PS51201"/>
    </source>
</evidence>
<dbReference type="PROSITE" id="PS51201">
    <property type="entry name" value="RCK_N"/>
    <property type="match status" value="1"/>
</dbReference>
<dbReference type="Proteomes" id="UP000886130">
    <property type="component" value="Unassembled WGS sequence"/>
</dbReference>
<dbReference type="GO" id="GO:0008324">
    <property type="term" value="F:monoatomic cation transmembrane transporter activity"/>
    <property type="evidence" value="ECO:0007669"/>
    <property type="project" value="InterPro"/>
</dbReference>
<protein>
    <submittedName>
        <fullName evidence="4">Potassium channel protein</fullName>
    </submittedName>
</protein>
<dbReference type="PANTHER" id="PTHR43833">
    <property type="entry name" value="POTASSIUM CHANNEL PROTEIN 2-RELATED-RELATED"/>
    <property type="match status" value="1"/>
</dbReference>
<evidence type="ECO:0000256" key="1">
    <source>
        <dbReference type="SAM" id="Phobius"/>
    </source>
</evidence>
<keyword evidence="1" id="KW-1133">Transmembrane helix</keyword>
<evidence type="ECO:0000259" key="3">
    <source>
        <dbReference type="PROSITE" id="PS51202"/>
    </source>
</evidence>
<feature type="transmembrane region" description="Helical" evidence="1">
    <location>
        <begin position="43"/>
        <end position="61"/>
    </location>
</feature>
<proteinExistence type="predicted"/>
<evidence type="ECO:0000313" key="4">
    <source>
        <dbReference type="EMBL" id="HHE75640.1"/>
    </source>
</evidence>
<feature type="domain" description="RCK N-terminal" evidence="2">
    <location>
        <begin position="116"/>
        <end position="224"/>
    </location>
</feature>
<feature type="domain" description="RCK C-terminal" evidence="3">
    <location>
        <begin position="243"/>
        <end position="321"/>
    </location>
</feature>
<dbReference type="PROSITE" id="PS51202">
    <property type="entry name" value="RCK_C"/>
    <property type="match status" value="1"/>
</dbReference>
<keyword evidence="4" id="KW-0407">Ion channel</keyword>
<reference evidence="4" key="1">
    <citation type="journal article" date="2020" name="mSystems">
        <title>Genome- and Community-Level Interaction Insights into Carbon Utilization and Element Cycling Functions of Hydrothermarchaeota in Hydrothermal Sediment.</title>
        <authorList>
            <person name="Zhou Z."/>
            <person name="Liu Y."/>
            <person name="Xu W."/>
            <person name="Pan J."/>
            <person name="Luo Z.H."/>
            <person name="Li M."/>
        </authorList>
    </citation>
    <scope>NUCLEOTIDE SEQUENCE [LARGE SCALE GENOMIC DNA]</scope>
    <source>
        <strain evidence="4">HyVt-85</strain>
    </source>
</reference>
<dbReference type="InterPro" id="IPR003148">
    <property type="entry name" value="RCK_N"/>
</dbReference>
<keyword evidence="4" id="KW-0813">Transport</keyword>
<name>A0A7J3T977_9ARCH</name>
<feature type="transmembrane region" description="Helical" evidence="1">
    <location>
        <begin position="73"/>
        <end position="94"/>
    </location>
</feature>
<dbReference type="PANTHER" id="PTHR43833:SF9">
    <property type="entry name" value="POTASSIUM CHANNEL PROTEIN YUGO-RELATED"/>
    <property type="match status" value="1"/>
</dbReference>
<dbReference type="Gene3D" id="3.30.70.1450">
    <property type="entry name" value="Regulator of K+ conductance, C-terminal domain"/>
    <property type="match status" value="1"/>
</dbReference>